<keyword evidence="2" id="KW-1185">Reference proteome</keyword>
<organism evidence="1 2">
    <name type="scientific">Quercus suber</name>
    <name type="common">Cork oak</name>
    <dbReference type="NCBI Taxonomy" id="58331"/>
    <lineage>
        <taxon>Eukaryota</taxon>
        <taxon>Viridiplantae</taxon>
        <taxon>Streptophyta</taxon>
        <taxon>Embryophyta</taxon>
        <taxon>Tracheophyta</taxon>
        <taxon>Spermatophyta</taxon>
        <taxon>Magnoliopsida</taxon>
        <taxon>eudicotyledons</taxon>
        <taxon>Gunneridae</taxon>
        <taxon>Pentapetalae</taxon>
        <taxon>rosids</taxon>
        <taxon>fabids</taxon>
        <taxon>Fagales</taxon>
        <taxon>Fagaceae</taxon>
        <taxon>Quercus</taxon>
    </lineage>
</organism>
<proteinExistence type="predicted"/>
<evidence type="ECO:0000313" key="1">
    <source>
        <dbReference type="EMBL" id="KAK7825127.1"/>
    </source>
</evidence>
<comment type="caution">
    <text evidence="1">The sequence shown here is derived from an EMBL/GenBank/DDBJ whole genome shotgun (WGS) entry which is preliminary data.</text>
</comment>
<sequence length="154" mass="17279">MFNANMRSKIEDIDTRLQNIVTDMNGLGLIESTGRRTRTTRSWVPTTSLVNEDGTGRMLKAHIISQLFNPVFSSSFPCSSLLHIAWSARHCGPNSSEFVAEERRHSGLKGQTANELFICVHGCTKMLLLALFSSMSYGSSKNRLFLTYENQMNI</sequence>
<protein>
    <submittedName>
        <fullName evidence="1">Uncharacterized protein</fullName>
    </submittedName>
</protein>
<dbReference type="AlphaFoldDB" id="A0AAW0JEN9"/>
<dbReference type="Proteomes" id="UP000237347">
    <property type="component" value="Unassembled WGS sequence"/>
</dbReference>
<name>A0AAW0JEN9_QUESU</name>
<accession>A0AAW0JEN9</accession>
<evidence type="ECO:0000313" key="2">
    <source>
        <dbReference type="Proteomes" id="UP000237347"/>
    </source>
</evidence>
<reference evidence="1 2" key="1">
    <citation type="journal article" date="2018" name="Sci. Data">
        <title>The draft genome sequence of cork oak.</title>
        <authorList>
            <person name="Ramos A.M."/>
            <person name="Usie A."/>
            <person name="Barbosa P."/>
            <person name="Barros P.M."/>
            <person name="Capote T."/>
            <person name="Chaves I."/>
            <person name="Simoes F."/>
            <person name="Abreu I."/>
            <person name="Carrasquinho I."/>
            <person name="Faro C."/>
            <person name="Guimaraes J.B."/>
            <person name="Mendonca D."/>
            <person name="Nobrega F."/>
            <person name="Rodrigues L."/>
            <person name="Saibo N.J.M."/>
            <person name="Varela M.C."/>
            <person name="Egas C."/>
            <person name="Matos J."/>
            <person name="Miguel C.M."/>
            <person name="Oliveira M.M."/>
            <person name="Ricardo C.P."/>
            <person name="Goncalves S."/>
        </authorList>
    </citation>
    <scope>NUCLEOTIDE SEQUENCE [LARGE SCALE GENOMIC DNA]</scope>
    <source>
        <strain evidence="2">cv. HL8</strain>
    </source>
</reference>
<dbReference type="EMBL" id="PKMF04000584">
    <property type="protein sequence ID" value="KAK7825127.1"/>
    <property type="molecule type" value="Genomic_DNA"/>
</dbReference>
<gene>
    <name evidence="1" type="ORF">CFP56_033704</name>
</gene>